<dbReference type="CDD" id="cd04301">
    <property type="entry name" value="NAT_SF"/>
    <property type="match status" value="1"/>
</dbReference>
<name>A0ABW5TRA3_9SPHI</name>
<keyword evidence="5" id="KW-1185">Reference proteome</keyword>
<keyword evidence="2" id="KW-0012">Acyltransferase</keyword>
<dbReference type="Pfam" id="PF00583">
    <property type="entry name" value="Acetyltransf_1"/>
    <property type="match status" value="1"/>
</dbReference>
<dbReference type="Proteomes" id="UP001597546">
    <property type="component" value="Unassembled WGS sequence"/>
</dbReference>
<dbReference type="PROSITE" id="PS51186">
    <property type="entry name" value="GNAT"/>
    <property type="match status" value="1"/>
</dbReference>
<evidence type="ECO:0000256" key="1">
    <source>
        <dbReference type="ARBA" id="ARBA00022679"/>
    </source>
</evidence>
<accession>A0ABW5TRA3</accession>
<gene>
    <name evidence="4" type="ORF">ACFSSE_07820</name>
</gene>
<dbReference type="EMBL" id="JBHULV010000024">
    <property type="protein sequence ID" value="MFD2731611.1"/>
    <property type="molecule type" value="Genomic_DNA"/>
</dbReference>
<dbReference type="InterPro" id="IPR000182">
    <property type="entry name" value="GNAT_dom"/>
</dbReference>
<sequence>MLIRTNSENLDFQNLVIELDKDLAIRDGEIHSFYAQFNKIAAIKYVIVAYENEMAVGCGAIKEYNADTMEVKRMYVEIKNREKGIARMILKELENWAKELGYKKLVLETGNKQPEALHLYKSSRFNVMENYGQYAGLNTSICFYKEF</sequence>
<evidence type="ECO:0000313" key="5">
    <source>
        <dbReference type="Proteomes" id="UP001597546"/>
    </source>
</evidence>
<evidence type="ECO:0000313" key="4">
    <source>
        <dbReference type="EMBL" id="MFD2731611.1"/>
    </source>
</evidence>
<dbReference type="InterPro" id="IPR050832">
    <property type="entry name" value="Bact_Acetyltransf"/>
</dbReference>
<evidence type="ECO:0000259" key="3">
    <source>
        <dbReference type="PROSITE" id="PS51186"/>
    </source>
</evidence>
<feature type="domain" description="N-acetyltransferase" evidence="3">
    <location>
        <begin position="1"/>
        <end position="147"/>
    </location>
</feature>
<organism evidence="4 5">
    <name type="scientific">Pedobacter alpinus</name>
    <dbReference type="NCBI Taxonomy" id="1590643"/>
    <lineage>
        <taxon>Bacteria</taxon>
        <taxon>Pseudomonadati</taxon>
        <taxon>Bacteroidota</taxon>
        <taxon>Sphingobacteriia</taxon>
        <taxon>Sphingobacteriales</taxon>
        <taxon>Sphingobacteriaceae</taxon>
        <taxon>Pedobacter</taxon>
    </lineage>
</organism>
<dbReference type="InterPro" id="IPR016181">
    <property type="entry name" value="Acyl_CoA_acyltransferase"/>
</dbReference>
<keyword evidence="1" id="KW-0808">Transferase</keyword>
<comment type="caution">
    <text evidence="4">The sequence shown here is derived from an EMBL/GenBank/DDBJ whole genome shotgun (WGS) entry which is preliminary data.</text>
</comment>
<dbReference type="RefSeq" id="WP_379045523.1">
    <property type="nucleotide sequence ID" value="NZ_JBHSKW010000056.1"/>
</dbReference>
<reference evidence="5" key="1">
    <citation type="journal article" date="2019" name="Int. J. Syst. Evol. Microbiol.">
        <title>The Global Catalogue of Microorganisms (GCM) 10K type strain sequencing project: providing services to taxonomists for standard genome sequencing and annotation.</title>
        <authorList>
            <consortium name="The Broad Institute Genomics Platform"/>
            <consortium name="The Broad Institute Genome Sequencing Center for Infectious Disease"/>
            <person name="Wu L."/>
            <person name="Ma J."/>
        </authorList>
    </citation>
    <scope>NUCLEOTIDE SEQUENCE [LARGE SCALE GENOMIC DNA]</scope>
    <source>
        <strain evidence="5">KCTC 42456</strain>
    </source>
</reference>
<dbReference type="PANTHER" id="PTHR43877:SF2">
    <property type="entry name" value="AMINOALKYLPHOSPHONATE N-ACETYLTRANSFERASE-RELATED"/>
    <property type="match status" value="1"/>
</dbReference>
<evidence type="ECO:0000256" key="2">
    <source>
        <dbReference type="ARBA" id="ARBA00023315"/>
    </source>
</evidence>
<protein>
    <submittedName>
        <fullName evidence="4">GNAT family N-acetyltransferase</fullName>
    </submittedName>
</protein>
<dbReference type="SUPFAM" id="SSF55729">
    <property type="entry name" value="Acyl-CoA N-acyltransferases (Nat)"/>
    <property type="match status" value="1"/>
</dbReference>
<dbReference type="Gene3D" id="3.40.630.30">
    <property type="match status" value="1"/>
</dbReference>
<dbReference type="PANTHER" id="PTHR43877">
    <property type="entry name" value="AMINOALKYLPHOSPHONATE N-ACETYLTRANSFERASE-RELATED-RELATED"/>
    <property type="match status" value="1"/>
</dbReference>
<proteinExistence type="predicted"/>